<dbReference type="InterPro" id="IPR003346">
    <property type="entry name" value="Transposase_20"/>
</dbReference>
<dbReference type="Proteomes" id="UP000649232">
    <property type="component" value="Unassembled WGS sequence"/>
</dbReference>
<name>A0ABS0WCB5_9ALTE</name>
<gene>
    <name evidence="3" type="ORF">JEU11_06285</name>
</gene>
<protein>
    <submittedName>
        <fullName evidence="3">IS110 family transposase</fullName>
    </submittedName>
</protein>
<evidence type="ECO:0000259" key="2">
    <source>
        <dbReference type="Pfam" id="PF02371"/>
    </source>
</evidence>
<dbReference type="InterPro" id="IPR002525">
    <property type="entry name" value="Transp_IS110-like_N"/>
</dbReference>
<dbReference type="Pfam" id="PF01548">
    <property type="entry name" value="DEDD_Tnp_IS110"/>
    <property type="match status" value="1"/>
</dbReference>
<dbReference type="InterPro" id="IPR047650">
    <property type="entry name" value="Transpos_IS110"/>
</dbReference>
<feature type="domain" description="Transposase IS116/IS110/IS902 C-terminal" evidence="2">
    <location>
        <begin position="210"/>
        <end position="287"/>
    </location>
</feature>
<accession>A0ABS0WCB5</accession>
<comment type="caution">
    <text evidence="3">The sequence shown here is derived from an EMBL/GenBank/DDBJ whole genome shotgun (WGS) entry which is preliminary data.</text>
</comment>
<feature type="domain" description="Transposase IS110-like N-terminal" evidence="1">
    <location>
        <begin position="8"/>
        <end position="146"/>
    </location>
</feature>
<evidence type="ECO:0000313" key="3">
    <source>
        <dbReference type="EMBL" id="MBJ2136053.1"/>
    </source>
</evidence>
<dbReference type="RefSeq" id="WP_198824058.1">
    <property type="nucleotide sequence ID" value="NZ_JAEILT010000007.1"/>
</dbReference>
<proteinExistence type="predicted"/>
<organism evidence="3 4">
    <name type="scientific">Paraglaciecola chathamensis</name>
    <dbReference type="NCBI Taxonomy" id="368405"/>
    <lineage>
        <taxon>Bacteria</taxon>
        <taxon>Pseudomonadati</taxon>
        <taxon>Pseudomonadota</taxon>
        <taxon>Gammaproteobacteria</taxon>
        <taxon>Alteromonadales</taxon>
        <taxon>Alteromonadaceae</taxon>
        <taxon>Paraglaciecola</taxon>
    </lineage>
</organism>
<evidence type="ECO:0000259" key="1">
    <source>
        <dbReference type="Pfam" id="PF01548"/>
    </source>
</evidence>
<dbReference type="Pfam" id="PF02371">
    <property type="entry name" value="Transposase_20"/>
    <property type="match status" value="1"/>
</dbReference>
<dbReference type="EMBL" id="JAEILT010000007">
    <property type="protein sequence ID" value="MBJ2136053.1"/>
    <property type="molecule type" value="Genomic_DNA"/>
</dbReference>
<dbReference type="PANTHER" id="PTHR33055">
    <property type="entry name" value="TRANSPOSASE FOR INSERTION SEQUENCE ELEMENT IS1111A"/>
    <property type="match status" value="1"/>
</dbReference>
<sequence>MKYKTITIDLAKNVFQACGVNEYIKPQFNKKLKRNELIDFMRQQLPTTVVMEACYSSHYWGREIAKLGHDVKLIPAQHVTPFVRGNKNDHNDAFAIAEASQRAHIRFVSVKSEHQQEISCLHRIRERLVKNKTAMSNQARGLLSEFGVVFPCGHKALLNGLTGVIDNPQYSHRLQNMVIGMLSEYEMTLKRLKGIEKQLNEFVEQNESGKILRSIPGIGVINASALLASIDKGQAFNNPKEFAVWLGLTPKQHASGNMNKMGGITKRGDRYLRKQLIHGARALVSRAAKSTDPLSVWATKLRATKPFNVVAVAVAHRLARLIWILLTRQERYRVAPTSIEMSD</sequence>
<dbReference type="PANTHER" id="PTHR33055:SF3">
    <property type="entry name" value="PUTATIVE TRANSPOSASE FOR IS117-RELATED"/>
    <property type="match status" value="1"/>
</dbReference>
<evidence type="ECO:0000313" key="4">
    <source>
        <dbReference type="Proteomes" id="UP000649232"/>
    </source>
</evidence>
<dbReference type="NCBIfam" id="NF033542">
    <property type="entry name" value="transpos_IS110"/>
    <property type="match status" value="1"/>
</dbReference>
<reference evidence="3 4" key="1">
    <citation type="submission" date="2020-12" db="EMBL/GenBank/DDBJ databases">
        <title>Draft genome sequences of nine environmental bacterial isolates colonizing plastic.</title>
        <authorList>
            <person name="Borre I."/>
            <person name="Sonnenschein E.C."/>
        </authorList>
    </citation>
    <scope>NUCLEOTIDE SEQUENCE [LARGE SCALE GENOMIC DNA]</scope>
    <source>
        <strain evidence="3 4">IB30</strain>
    </source>
</reference>